<keyword evidence="2" id="KW-0732">Signal</keyword>
<feature type="transmembrane region" description="Helical" evidence="1">
    <location>
        <begin position="121"/>
        <end position="140"/>
    </location>
</feature>
<evidence type="ECO:0000256" key="1">
    <source>
        <dbReference type="SAM" id="Phobius"/>
    </source>
</evidence>
<reference evidence="3 4" key="1">
    <citation type="submission" date="2019-11" db="EMBL/GenBank/DDBJ databases">
        <title>Novel species isolated from a subtropical stream in China.</title>
        <authorList>
            <person name="Lu H."/>
        </authorList>
    </citation>
    <scope>NUCLEOTIDE SEQUENCE [LARGE SCALE GENOMIC DNA]</scope>
    <source>
        <strain evidence="3 4">FT92W</strain>
    </source>
</reference>
<accession>A0A7X2IVB8</accession>
<keyword evidence="1" id="KW-0472">Membrane</keyword>
<dbReference type="RefSeq" id="WP_154381431.1">
    <property type="nucleotide sequence ID" value="NZ_WKJJ01000028.1"/>
</dbReference>
<dbReference type="AlphaFoldDB" id="A0A7X2IVB8"/>
<feature type="signal peptide" evidence="2">
    <location>
        <begin position="1"/>
        <end position="27"/>
    </location>
</feature>
<organism evidence="3 4">
    <name type="scientific">Pseudoduganella rivuli</name>
    <dbReference type="NCBI Taxonomy" id="2666085"/>
    <lineage>
        <taxon>Bacteria</taxon>
        <taxon>Pseudomonadati</taxon>
        <taxon>Pseudomonadota</taxon>
        <taxon>Betaproteobacteria</taxon>
        <taxon>Burkholderiales</taxon>
        <taxon>Oxalobacteraceae</taxon>
        <taxon>Telluria group</taxon>
        <taxon>Pseudoduganella</taxon>
    </lineage>
</organism>
<comment type="caution">
    <text evidence="3">The sequence shown here is derived from an EMBL/GenBank/DDBJ whole genome shotgun (WGS) entry which is preliminary data.</text>
</comment>
<gene>
    <name evidence="3" type="ORF">GJ700_31165</name>
</gene>
<sequence length="166" mass="18127">MDTANRTIRMGLLPAVILLCAASPASAGLNVTEAFAPVALESVLPAEQPKTNLSWLEQPVQGEQDASLAMPAVNLAAPASLVASHGAHIGRQREDMDLTANDSAILRYNLQNDEPIFSEHWWQALPGVGVALFLGLAMYMRHPIQRKRKYRSTPHEPYGGYSRRSP</sequence>
<keyword evidence="1" id="KW-1133">Transmembrane helix</keyword>
<evidence type="ECO:0000313" key="3">
    <source>
        <dbReference type="EMBL" id="MRV76178.1"/>
    </source>
</evidence>
<keyword evidence="4" id="KW-1185">Reference proteome</keyword>
<evidence type="ECO:0000256" key="2">
    <source>
        <dbReference type="SAM" id="SignalP"/>
    </source>
</evidence>
<dbReference type="EMBL" id="WKJJ01000028">
    <property type="protein sequence ID" value="MRV76178.1"/>
    <property type="molecule type" value="Genomic_DNA"/>
</dbReference>
<dbReference type="Proteomes" id="UP000446768">
    <property type="component" value="Unassembled WGS sequence"/>
</dbReference>
<proteinExistence type="predicted"/>
<feature type="chain" id="PRO_5030948706" evidence="2">
    <location>
        <begin position="28"/>
        <end position="166"/>
    </location>
</feature>
<name>A0A7X2IVB8_9BURK</name>
<evidence type="ECO:0000313" key="4">
    <source>
        <dbReference type="Proteomes" id="UP000446768"/>
    </source>
</evidence>
<protein>
    <submittedName>
        <fullName evidence="3">Uncharacterized protein</fullName>
    </submittedName>
</protein>
<keyword evidence="1" id="KW-0812">Transmembrane</keyword>